<dbReference type="Ensembl" id="ENSEBUT00000001497.1">
    <property type="protein sequence ID" value="ENSEBUP00000001176.1"/>
    <property type="gene ID" value="ENSEBUG00000001044.1"/>
</dbReference>
<evidence type="ECO:0000313" key="3">
    <source>
        <dbReference type="Ensembl" id="ENSEBUP00000001176.1"/>
    </source>
</evidence>
<dbReference type="Pfam" id="PF19729">
    <property type="entry name" value="LRR_FBXL18"/>
    <property type="match status" value="2"/>
</dbReference>
<reference evidence="3" key="1">
    <citation type="submission" date="2025-08" db="UniProtKB">
        <authorList>
            <consortium name="Ensembl"/>
        </authorList>
    </citation>
    <scope>IDENTIFICATION</scope>
</reference>
<accession>A0A8C4N2D2</accession>
<evidence type="ECO:0000313" key="4">
    <source>
        <dbReference type="Proteomes" id="UP000694388"/>
    </source>
</evidence>
<sequence length="657" mass="74198">RRRRFPAHSRDDDAFHGCQSLLDLPNEIMIMVLHYIPIGDRLLNVASTCRHLQQLCLDRSLTTHLHLASFYQEGVRKGERLRGGEGRASLANCYWLHGVTIEHVSKCRSLRRLDLTGCALTTLCLSKILAQTKCLNSLGLDIRKGFQESLLKDNANKTLLQITELKQTLLIKSYGILFLCPNIKKLLLYITVTSDAMGVMDKNIDRHAIGSCYKNLTSLIFVVFPLSLSNEWFLWSFFHFQMMELKLEVRLFSIILIMFSQDLLSNSYLIWRKMHCFGLLGPLVKSFEMTNTSLQYVSELSFDRLLRHAQHAVFPWSLLGVCSSNEVLCSTTSLCSDPIIYLNLMSLRIEKSPYDCCDIDVDDFSALIHACPNLQSLSISHCFSWPEGVNGSMLLVEIAKLRHLRSLSLPLCMLGTLHSIHRPVRKEENYLFKKGQRIGVPSVFGAIANEQLRNNDSPFGILMSELKNIQELEIMGASVVSFSHKVCCHPKPFGDLEISMIAMLKDLQKLTLSKIPNVLNGNGLVTITSCCTNLQELSLTYLGKDGQPCFKHSLCEALLHCQVLRIFRLQQPNFIADQRFFASLQKCMKLEQFCLLSQAGQVKPVSVLQFVGACPRLVACLIYSGLSLKACKKLEQAILARYTLLPVFSQTIICVMS</sequence>
<proteinExistence type="predicted"/>
<evidence type="ECO:0000259" key="2">
    <source>
        <dbReference type="PROSITE" id="PS50181"/>
    </source>
</evidence>
<protein>
    <submittedName>
        <fullName evidence="3">F-box and leucine-rich repeat protein 18</fullName>
    </submittedName>
</protein>
<evidence type="ECO:0000256" key="1">
    <source>
        <dbReference type="SAM" id="Phobius"/>
    </source>
</evidence>
<keyword evidence="1" id="KW-0812">Transmembrane</keyword>
<dbReference type="SUPFAM" id="SSF52047">
    <property type="entry name" value="RNI-like"/>
    <property type="match status" value="2"/>
</dbReference>
<keyword evidence="4" id="KW-1185">Reference proteome</keyword>
<keyword evidence="1" id="KW-0472">Membrane</keyword>
<dbReference type="InterPro" id="IPR036047">
    <property type="entry name" value="F-box-like_dom_sf"/>
</dbReference>
<dbReference type="Gene3D" id="3.80.10.10">
    <property type="entry name" value="Ribonuclease Inhibitor"/>
    <property type="match status" value="2"/>
</dbReference>
<keyword evidence="1" id="KW-1133">Transmembrane helix</keyword>
<feature type="domain" description="F-box" evidence="2">
    <location>
        <begin position="18"/>
        <end position="65"/>
    </location>
</feature>
<organism evidence="3 4">
    <name type="scientific">Eptatretus burgeri</name>
    <name type="common">Inshore hagfish</name>
    <dbReference type="NCBI Taxonomy" id="7764"/>
    <lineage>
        <taxon>Eukaryota</taxon>
        <taxon>Metazoa</taxon>
        <taxon>Chordata</taxon>
        <taxon>Craniata</taxon>
        <taxon>Vertebrata</taxon>
        <taxon>Cyclostomata</taxon>
        <taxon>Myxini</taxon>
        <taxon>Myxiniformes</taxon>
        <taxon>Myxinidae</taxon>
        <taxon>Eptatretinae</taxon>
        <taxon>Eptatretus</taxon>
    </lineage>
</organism>
<dbReference type="InterPro" id="IPR032675">
    <property type="entry name" value="LRR_dom_sf"/>
</dbReference>
<dbReference type="Pfam" id="PF12937">
    <property type="entry name" value="F-box-like"/>
    <property type="match status" value="1"/>
</dbReference>
<dbReference type="PROSITE" id="PS50181">
    <property type="entry name" value="FBOX"/>
    <property type="match status" value="1"/>
</dbReference>
<dbReference type="InterPro" id="IPR001810">
    <property type="entry name" value="F-box_dom"/>
</dbReference>
<dbReference type="AlphaFoldDB" id="A0A8C4N2D2"/>
<dbReference type="GeneTree" id="ENSGT00390000015109"/>
<dbReference type="InterPro" id="IPR045627">
    <property type="entry name" value="FBXL18_LRR"/>
</dbReference>
<dbReference type="OMA" id="VLYSECR"/>
<dbReference type="SUPFAM" id="SSF81383">
    <property type="entry name" value="F-box domain"/>
    <property type="match status" value="1"/>
</dbReference>
<name>A0A8C4N2D2_EPTBU</name>
<feature type="transmembrane region" description="Helical" evidence="1">
    <location>
        <begin position="216"/>
        <end position="238"/>
    </location>
</feature>
<dbReference type="GO" id="GO:0031146">
    <property type="term" value="P:SCF-dependent proteasomal ubiquitin-dependent protein catabolic process"/>
    <property type="evidence" value="ECO:0007669"/>
    <property type="project" value="InterPro"/>
</dbReference>
<dbReference type="Proteomes" id="UP000694388">
    <property type="component" value="Unplaced"/>
</dbReference>
<reference evidence="3" key="2">
    <citation type="submission" date="2025-09" db="UniProtKB">
        <authorList>
            <consortium name="Ensembl"/>
        </authorList>
    </citation>
    <scope>IDENTIFICATION</scope>
</reference>